<dbReference type="AlphaFoldDB" id="A0AAE0GL15"/>
<dbReference type="InterPro" id="IPR050352">
    <property type="entry name" value="ABCG_transporters"/>
</dbReference>
<dbReference type="PANTHER" id="PTHR48041:SF139">
    <property type="entry name" value="PROTEIN SCARLET"/>
    <property type="match status" value="1"/>
</dbReference>
<evidence type="ECO:0000259" key="7">
    <source>
        <dbReference type="Pfam" id="PF01061"/>
    </source>
</evidence>
<protein>
    <recommendedName>
        <fullName evidence="7">ABC-2 type transporter transmembrane domain-containing protein</fullName>
    </recommendedName>
</protein>
<dbReference type="EMBL" id="LGRX02004610">
    <property type="protein sequence ID" value="KAK3279915.1"/>
    <property type="molecule type" value="Genomic_DNA"/>
</dbReference>
<feature type="transmembrane region" description="Helical" evidence="6">
    <location>
        <begin position="174"/>
        <end position="196"/>
    </location>
</feature>
<keyword evidence="9" id="KW-1185">Reference proteome</keyword>
<sequence>MPRMQGYVCVFHSNKQALIAASTGELPIQMVFPILFAIFPYWMIGFPSTAVHFMLFIVTFMIASFAGSSYGYMLAVMANDFDTGIAVMTVLTIPQLLFCGFLMKIDNVLKGLQWLKYISVFYYGFDAMAIIIWKDQDFDELSSPLSAGRGDDSDMPAPRNGNEVLDGMQIYGTLGQQIACLLVLSLVFRIIGLVVVTMKFWRQPSIPAS</sequence>
<proteinExistence type="predicted"/>
<feature type="transmembrane region" description="Helical" evidence="6">
    <location>
        <begin position="51"/>
        <end position="72"/>
    </location>
</feature>
<evidence type="ECO:0000313" key="9">
    <source>
        <dbReference type="Proteomes" id="UP001190700"/>
    </source>
</evidence>
<feature type="transmembrane region" description="Helical" evidence="6">
    <location>
        <begin position="26"/>
        <end position="44"/>
    </location>
</feature>
<gene>
    <name evidence="8" type="ORF">CYMTET_12219</name>
</gene>
<evidence type="ECO:0000256" key="5">
    <source>
        <dbReference type="ARBA" id="ARBA00023136"/>
    </source>
</evidence>
<feature type="transmembrane region" description="Helical" evidence="6">
    <location>
        <begin position="84"/>
        <end position="102"/>
    </location>
</feature>
<evidence type="ECO:0000256" key="1">
    <source>
        <dbReference type="ARBA" id="ARBA00004141"/>
    </source>
</evidence>
<keyword evidence="2" id="KW-0813">Transport</keyword>
<feature type="domain" description="ABC-2 type transporter transmembrane" evidence="7">
    <location>
        <begin position="16"/>
        <end position="132"/>
    </location>
</feature>
<reference evidence="8 9" key="1">
    <citation type="journal article" date="2015" name="Genome Biol. Evol.">
        <title>Comparative Genomics of a Bacterivorous Green Alga Reveals Evolutionary Causalities and Consequences of Phago-Mixotrophic Mode of Nutrition.</title>
        <authorList>
            <person name="Burns J.A."/>
            <person name="Paasch A."/>
            <person name="Narechania A."/>
            <person name="Kim E."/>
        </authorList>
    </citation>
    <scope>NUCLEOTIDE SEQUENCE [LARGE SCALE GENOMIC DNA]</scope>
    <source>
        <strain evidence="8 9">PLY_AMNH</strain>
    </source>
</reference>
<dbReference type="GO" id="GO:0016020">
    <property type="term" value="C:membrane"/>
    <property type="evidence" value="ECO:0007669"/>
    <property type="project" value="UniProtKB-SubCell"/>
</dbReference>
<dbReference type="InterPro" id="IPR013525">
    <property type="entry name" value="ABC2_TM"/>
</dbReference>
<evidence type="ECO:0000256" key="6">
    <source>
        <dbReference type="SAM" id="Phobius"/>
    </source>
</evidence>
<dbReference type="GO" id="GO:0140359">
    <property type="term" value="F:ABC-type transporter activity"/>
    <property type="evidence" value="ECO:0007669"/>
    <property type="project" value="InterPro"/>
</dbReference>
<keyword evidence="3 6" id="KW-0812">Transmembrane</keyword>
<evidence type="ECO:0000256" key="3">
    <source>
        <dbReference type="ARBA" id="ARBA00022692"/>
    </source>
</evidence>
<evidence type="ECO:0000256" key="2">
    <source>
        <dbReference type="ARBA" id="ARBA00022448"/>
    </source>
</evidence>
<name>A0AAE0GL15_9CHLO</name>
<dbReference type="Pfam" id="PF01061">
    <property type="entry name" value="ABC2_membrane"/>
    <property type="match status" value="1"/>
</dbReference>
<accession>A0AAE0GL15</accession>
<comment type="caution">
    <text evidence="8">The sequence shown here is derived from an EMBL/GenBank/DDBJ whole genome shotgun (WGS) entry which is preliminary data.</text>
</comment>
<organism evidence="8 9">
    <name type="scientific">Cymbomonas tetramitiformis</name>
    <dbReference type="NCBI Taxonomy" id="36881"/>
    <lineage>
        <taxon>Eukaryota</taxon>
        <taxon>Viridiplantae</taxon>
        <taxon>Chlorophyta</taxon>
        <taxon>Pyramimonadophyceae</taxon>
        <taxon>Pyramimonadales</taxon>
        <taxon>Pyramimonadaceae</taxon>
        <taxon>Cymbomonas</taxon>
    </lineage>
</organism>
<dbReference type="Proteomes" id="UP001190700">
    <property type="component" value="Unassembled WGS sequence"/>
</dbReference>
<evidence type="ECO:0000313" key="8">
    <source>
        <dbReference type="EMBL" id="KAK3279915.1"/>
    </source>
</evidence>
<comment type="subcellular location">
    <subcellularLocation>
        <location evidence="1">Membrane</location>
        <topology evidence="1">Multi-pass membrane protein</topology>
    </subcellularLocation>
</comment>
<feature type="transmembrane region" description="Helical" evidence="6">
    <location>
        <begin position="114"/>
        <end position="133"/>
    </location>
</feature>
<dbReference type="PANTHER" id="PTHR48041">
    <property type="entry name" value="ABC TRANSPORTER G FAMILY MEMBER 28"/>
    <property type="match status" value="1"/>
</dbReference>
<evidence type="ECO:0000256" key="4">
    <source>
        <dbReference type="ARBA" id="ARBA00022989"/>
    </source>
</evidence>
<keyword evidence="5 6" id="KW-0472">Membrane</keyword>
<keyword evidence="4 6" id="KW-1133">Transmembrane helix</keyword>